<feature type="compositionally biased region" description="Low complexity" evidence="1">
    <location>
        <begin position="27"/>
        <end position="43"/>
    </location>
</feature>
<keyword evidence="3" id="KW-1185">Reference proteome</keyword>
<gene>
    <name evidence="2" type="ORF">GCM10023349_33490</name>
</gene>
<name>A0ABP8XRV7_9ACTN</name>
<protein>
    <submittedName>
        <fullName evidence="2">Uncharacterized protein</fullName>
    </submittedName>
</protein>
<evidence type="ECO:0000313" key="2">
    <source>
        <dbReference type="EMBL" id="GAA4711792.1"/>
    </source>
</evidence>
<feature type="region of interest" description="Disordered" evidence="1">
    <location>
        <begin position="1"/>
        <end position="86"/>
    </location>
</feature>
<dbReference type="EMBL" id="BAABKM010000002">
    <property type="protein sequence ID" value="GAA4711792.1"/>
    <property type="molecule type" value="Genomic_DNA"/>
</dbReference>
<organism evidence="2 3">
    <name type="scientific">Nocardioides conyzicola</name>
    <dbReference type="NCBI Taxonomy" id="1651781"/>
    <lineage>
        <taxon>Bacteria</taxon>
        <taxon>Bacillati</taxon>
        <taxon>Actinomycetota</taxon>
        <taxon>Actinomycetes</taxon>
        <taxon>Propionibacteriales</taxon>
        <taxon>Nocardioidaceae</taxon>
        <taxon>Nocardioides</taxon>
    </lineage>
</organism>
<evidence type="ECO:0000313" key="3">
    <source>
        <dbReference type="Proteomes" id="UP001499974"/>
    </source>
</evidence>
<accession>A0ABP8XRV7</accession>
<sequence length="220" mass="21164">MEGAPPAGAGWPGGAGSTDAEGETVEGAPLAGDAGIAGAAGVGSTDADRETVEGAPPAGAGAAAGATTADGAAGPVGGSDAEGGADAAEAGWRGVRVVARRATAGWLVACCAAACWAWRAAMPAFSLARSFWVSIGPTAATSSMRRIRATSPRRPPTMPPGVQVASLGTSRAARGRLRSGSRRMATGRADDSQAGVPPGASVVRRTAASPESGADAGDSG</sequence>
<evidence type="ECO:0000256" key="1">
    <source>
        <dbReference type="SAM" id="MobiDB-lite"/>
    </source>
</evidence>
<reference evidence="3" key="1">
    <citation type="journal article" date="2019" name="Int. J. Syst. Evol. Microbiol.">
        <title>The Global Catalogue of Microorganisms (GCM) 10K type strain sequencing project: providing services to taxonomists for standard genome sequencing and annotation.</title>
        <authorList>
            <consortium name="The Broad Institute Genomics Platform"/>
            <consortium name="The Broad Institute Genome Sequencing Center for Infectious Disease"/>
            <person name="Wu L."/>
            <person name="Ma J."/>
        </authorList>
    </citation>
    <scope>NUCLEOTIDE SEQUENCE [LARGE SCALE GENOMIC DNA]</scope>
    <source>
        <strain evidence="3">JCM 18531</strain>
    </source>
</reference>
<proteinExistence type="predicted"/>
<feature type="compositionally biased region" description="Low complexity" evidence="1">
    <location>
        <begin position="54"/>
        <end position="73"/>
    </location>
</feature>
<feature type="region of interest" description="Disordered" evidence="1">
    <location>
        <begin position="144"/>
        <end position="220"/>
    </location>
</feature>
<dbReference type="Proteomes" id="UP001499974">
    <property type="component" value="Unassembled WGS sequence"/>
</dbReference>
<comment type="caution">
    <text evidence="2">The sequence shown here is derived from an EMBL/GenBank/DDBJ whole genome shotgun (WGS) entry which is preliminary data.</text>
</comment>